<keyword evidence="2" id="KW-0812">Transmembrane</keyword>
<comment type="caution">
    <text evidence="3">The sequence shown here is derived from an EMBL/GenBank/DDBJ whole genome shotgun (WGS) entry which is preliminary data.</text>
</comment>
<gene>
    <name evidence="3" type="ORF">GCM10009839_14750</name>
</gene>
<feature type="transmembrane region" description="Helical" evidence="2">
    <location>
        <begin position="40"/>
        <end position="60"/>
    </location>
</feature>
<dbReference type="RefSeq" id="WP_344664747.1">
    <property type="nucleotide sequence ID" value="NZ_BAAAQN010000006.1"/>
</dbReference>
<keyword evidence="2" id="KW-0472">Membrane</keyword>
<feature type="compositionally biased region" description="Low complexity" evidence="1">
    <location>
        <begin position="61"/>
        <end position="72"/>
    </location>
</feature>
<feature type="region of interest" description="Disordered" evidence="1">
    <location>
        <begin position="1"/>
        <end position="30"/>
    </location>
</feature>
<dbReference type="EMBL" id="BAAAQN010000006">
    <property type="protein sequence ID" value="GAA2019350.1"/>
    <property type="molecule type" value="Genomic_DNA"/>
</dbReference>
<evidence type="ECO:0000256" key="1">
    <source>
        <dbReference type="SAM" id="MobiDB-lite"/>
    </source>
</evidence>
<proteinExistence type="predicted"/>
<dbReference type="Proteomes" id="UP001500751">
    <property type="component" value="Unassembled WGS sequence"/>
</dbReference>
<feature type="region of interest" description="Disordered" evidence="1">
    <location>
        <begin position="61"/>
        <end position="83"/>
    </location>
</feature>
<reference evidence="3 4" key="1">
    <citation type="journal article" date="2019" name="Int. J. Syst. Evol. Microbiol.">
        <title>The Global Catalogue of Microorganisms (GCM) 10K type strain sequencing project: providing services to taxonomists for standard genome sequencing and annotation.</title>
        <authorList>
            <consortium name="The Broad Institute Genomics Platform"/>
            <consortium name="The Broad Institute Genome Sequencing Center for Infectious Disease"/>
            <person name="Wu L."/>
            <person name="Ma J."/>
        </authorList>
    </citation>
    <scope>NUCLEOTIDE SEQUENCE [LARGE SCALE GENOMIC DNA]</scope>
    <source>
        <strain evidence="3 4">JCM 16014</strain>
    </source>
</reference>
<name>A0ABN2TSA1_9ACTN</name>
<evidence type="ECO:0000256" key="2">
    <source>
        <dbReference type="SAM" id="Phobius"/>
    </source>
</evidence>
<protein>
    <submittedName>
        <fullName evidence="3">Uncharacterized protein</fullName>
    </submittedName>
</protein>
<feature type="region of interest" description="Disordered" evidence="1">
    <location>
        <begin position="280"/>
        <end position="360"/>
    </location>
</feature>
<organism evidence="3 4">
    <name type="scientific">Catenulispora yoronensis</name>
    <dbReference type="NCBI Taxonomy" id="450799"/>
    <lineage>
        <taxon>Bacteria</taxon>
        <taxon>Bacillati</taxon>
        <taxon>Actinomycetota</taxon>
        <taxon>Actinomycetes</taxon>
        <taxon>Catenulisporales</taxon>
        <taxon>Catenulisporaceae</taxon>
        <taxon>Catenulispora</taxon>
    </lineage>
</organism>
<feature type="compositionally biased region" description="Low complexity" evidence="1">
    <location>
        <begin position="311"/>
        <end position="341"/>
    </location>
</feature>
<accession>A0ABN2TSA1</accession>
<sequence length="360" mass="36316">MNDMRKLLSSAFPPPEDEPQPRDVVGPAMEWGDRRRRRDWTLTAAAAVMVLAIGAGAAALGTGSGSTSATGSDPLAPRTPRSFPLDGPGTAGTELCNIQNPPTSGGASDYCTAFNEAQNFDTAFAQGSAPYIQAALPPGFTVQGTGNHALILTGPGGTNYLFPSVTFASTLDGQAPACRTPPEGCVQTSTAGGSVVVQGGPSGGQSAGYVKDQLKDPRITITIGIKGSGTLGGIQPPTAGQLLTNEQLLRITGNAAFVQYATTQWAHYLDLENRLRVMTPPSATGSTAHPPYGTVPTSISAGDTVNWPTRSSDWQSSGPGSSDSQSSGSQPSGPGSSASGSSGPGSSGSQSSLSTAGSGN</sequence>
<feature type="compositionally biased region" description="Polar residues" evidence="1">
    <location>
        <begin position="295"/>
        <end position="310"/>
    </location>
</feature>
<evidence type="ECO:0000313" key="4">
    <source>
        <dbReference type="Proteomes" id="UP001500751"/>
    </source>
</evidence>
<keyword evidence="2" id="KW-1133">Transmembrane helix</keyword>
<evidence type="ECO:0000313" key="3">
    <source>
        <dbReference type="EMBL" id="GAA2019350.1"/>
    </source>
</evidence>
<keyword evidence="4" id="KW-1185">Reference proteome</keyword>
<feature type="compositionally biased region" description="Low complexity" evidence="1">
    <location>
        <begin position="347"/>
        <end position="360"/>
    </location>
</feature>